<keyword evidence="6 10" id="KW-0676">Redox-active center</keyword>
<keyword evidence="3" id="KW-0813">Transport</keyword>
<dbReference type="PIRSF" id="PIRSF000077">
    <property type="entry name" value="Thioredoxin"/>
    <property type="match status" value="1"/>
</dbReference>
<proteinExistence type="inferred from homology"/>
<feature type="site" description="Contributes to redox potential value" evidence="9">
    <location>
        <position position="31"/>
    </location>
</feature>
<evidence type="ECO:0000256" key="6">
    <source>
        <dbReference type="ARBA" id="ARBA00023284"/>
    </source>
</evidence>
<evidence type="ECO:0000259" key="11">
    <source>
        <dbReference type="PROSITE" id="PS51352"/>
    </source>
</evidence>
<organism evidence="12 14">
    <name type="scientific">Faecalibaculum rodentium</name>
    <dbReference type="NCBI Taxonomy" id="1702221"/>
    <lineage>
        <taxon>Bacteria</taxon>
        <taxon>Bacillati</taxon>
        <taxon>Bacillota</taxon>
        <taxon>Erysipelotrichia</taxon>
        <taxon>Erysipelotrichales</taxon>
        <taxon>Erysipelotrichaceae</taxon>
        <taxon>Faecalibaculum</taxon>
    </lineage>
</organism>
<feature type="active site" description="Nucleophile" evidence="9">
    <location>
        <position position="32"/>
    </location>
</feature>
<dbReference type="GO" id="GO:0005737">
    <property type="term" value="C:cytoplasm"/>
    <property type="evidence" value="ECO:0007669"/>
    <property type="project" value="TreeGrafter"/>
</dbReference>
<evidence type="ECO:0000313" key="15">
    <source>
        <dbReference type="Proteomes" id="UP000186758"/>
    </source>
</evidence>
<dbReference type="InterPro" id="IPR005746">
    <property type="entry name" value="Thioredoxin"/>
</dbReference>
<dbReference type="OrthoDB" id="9790390at2"/>
<evidence type="ECO:0000256" key="4">
    <source>
        <dbReference type="ARBA" id="ARBA00022982"/>
    </source>
</evidence>
<feature type="disulfide bond" description="Redox-active" evidence="10">
    <location>
        <begin position="29"/>
        <end position="32"/>
    </location>
</feature>
<feature type="site" description="Deprotonates C-terminal active site Cys" evidence="9">
    <location>
        <position position="23"/>
    </location>
</feature>
<evidence type="ECO:0000256" key="8">
    <source>
        <dbReference type="PIRNR" id="PIRNR000077"/>
    </source>
</evidence>
<feature type="domain" description="Thioredoxin" evidence="11">
    <location>
        <begin position="1"/>
        <end position="104"/>
    </location>
</feature>
<dbReference type="KEGG" id="fro:AALO17_00740"/>
<dbReference type="RefSeq" id="WP_067554054.1">
    <property type="nucleotide sequence ID" value="NZ_CAJTBG010000046.1"/>
</dbReference>
<feature type="site" description="Contributes to redox potential value" evidence="9">
    <location>
        <position position="30"/>
    </location>
</feature>
<name>A0A140DRD1_9FIRM</name>
<evidence type="ECO:0000313" key="13">
    <source>
        <dbReference type="EMBL" id="OLU43624.1"/>
    </source>
</evidence>
<evidence type="ECO:0000256" key="9">
    <source>
        <dbReference type="PIRSR" id="PIRSR000077-1"/>
    </source>
</evidence>
<gene>
    <name evidence="12" type="ORF">AALO17_00740</name>
    <name evidence="13" type="ORF">BO223_11385</name>
</gene>
<dbReference type="PANTHER" id="PTHR45663:SF11">
    <property type="entry name" value="GEO12009P1"/>
    <property type="match status" value="1"/>
</dbReference>
<sequence length="105" mass="11625">MIKQVESVESFKKIVEEPAVLMDFFATWCGPCKMLHPVLESVSEKVEGVTVAQCDIDKFPEIAAAFKVQSVPTLFFFKNGTPVAATAGFQPEPQLMQFIQQAQAK</sequence>
<dbReference type="Pfam" id="PF00085">
    <property type="entry name" value="Thioredoxin"/>
    <property type="match status" value="1"/>
</dbReference>
<dbReference type="SUPFAM" id="SSF52833">
    <property type="entry name" value="Thioredoxin-like"/>
    <property type="match status" value="1"/>
</dbReference>
<dbReference type="Gene3D" id="3.40.30.10">
    <property type="entry name" value="Glutaredoxin"/>
    <property type="match status" value="1"/>
</dbReference>
<dbReference type="InterPro" id="IPR013766">
    <property type="entry name" value="Thioredoxin_domain"/>
</dbReference>
<dbReference type="GeneID" id="78476995"/>
<evidence type="ECO:0000313" key="12">
    <source>
        <dbReference type="EMBL" id="AMK53208.1"/>
    </source>
</evidence>
<dbReference type="GO" id="GO:0015035">
    <property type="term" value="F:protein-disulfide reductase activity"/>
    <property type="evidence" value="ECO:0007669"/>
    <property type="project" value="UniProtKB-UniRule"/>
</dbReference>
<dbReference type="AlphaFoldDB" id="A0A140DRD1"/>
<keyword evidence="4" id="KW-0249">Electron transport</keyword>
<evidence type="ECO:0000256" key="3">
    <source>
        <dbReference type="ARBA" id="ARBA00022448"/>
    </source>
</evidence>
<dbReference type="EMBL" id="MPJZ01000097">
    <property type="protein sequence ID" value="OLU43624.1"/>
    <property type="molecule type" value="Genomic_DNA"/>
</dbReference>
<dbReference type="STRING" id="1702221.AALO17_00740"/>
<dbReference type="EMBL" id="CP011391">
    <property type="protein sequence ID" value="AMK53208.1"/>
    <property type="molecule type" value="Genomic_DNA"/>
</dbReference>
<feature type="active site" description="Nucleophile" evidence="9">
    <location>
        <position position="29"/>
    </location>
</feature>
<evidence type="ECO:0000256" key="5">
    <source>
        <dbReference type="ARBA" id="ARBA00023157"/>
    </source>
</evidence>
<evidence type="ECO:0000256" key="10">
    <source>
        <dbReference type="PIRSR" id="PIRSR000077-4"/>
    </source>
</evidence>
<dbReference type="InterPro" id="IPR017937">
    <property type="entry name" value="Thioredoxin_CS"/>
</dbReference>
<evidence type="ECO:0000313" key="14">
    <source>
        <dbReference type="Proteomes" id="UP000069771"/>
    </source>
</evidence>
<protein>
    <recommendedName>
        <fullName evidence="2 7">Thioredoxin</fullName>
    </recommendedName>
</protein>
<reference evidence="12 14" key="1">
    <citation type="journal article" date="2016" name="Gut Pathog.">
        <title>Whole genome sequencing of "Faecalibaculum rodentium" ALO17, isolated from C57BL/6J laboratory mouse feces.</title>
        <authorList>
            <person name="Lim S."/>
            <person name="Chang D.H."/>
            <person name="Ahn S."/>
            <person name="Kim B.C."/>
        </authorList>
    </citation>
    <scope>NUCLEOTIDE SEQUENCE [LARGE SCALE GENOMIC DNA]</scope>
    <source>
        <strain evidence="12 14">Alo17</strain>
    </source>
</reference>
<dbReference type="PROSITE" id="PS00194">
    <property type="entry name" value="THIOREDOXIN_1"/>
    <property type="match status" value="1"/>
</dbReference>
<dbReference type="Proteomes" id="UP000186758">
    <property type="component" value="Unassembled WGS sequence"/>
</dbReference>
<accession>A0A140DRD1</accession>
<dbReference type="CDD" id="cd02947">
    <property type="entry name" value="TRX_family"/>
    <property type="match status" value="1"/>
</dbReference>
<dbReference type="PRINTS" id="PR00421">
    <property type="entry name" value="THIOREDOXIN"/>
</dbReference>
<reference evidence="13 15" key="2">
    <citation type="submission" date="2016-11" db="EMBL/GenBank/DDBJ databases">
        <title>Description of two novel members of the family Erysipelotrichaceae: Ileibacterium lipovorans gen. nov., sp. nov. and Dubosiella newyorkensis, gen. nov., sp. nov.</title>
        <authorList>
            <person name="Cox L.M."/>
            <person name="Sohn J."/>
            <person name="Tyrrell K.L."/>
            <person name="Citron D.M."/>
            <person name="Lawson P.A."/>
            <person name="Patel N.B."/>
            <person name="Iizumi T."/>
            <person name="Perez-Perez G.I."/>
            <person name="Goldstein E.J."/>
            <person name="Blaser M.J."/>
        </authorList>
    </citation>
    <scope>NUCLEOTIDE SEQUENCE [LARGE SCALE GENOMIC DNA]</scope>
    <source>
        <strain evidence="13 15">NYU-BL-K8</strain>
    </source>
</reference>
<dbReference type="PROSITE" id="PS51352">
    <property type="entry name" value="THIOREDOXIN_2"/>
    <property type="match status" value="1"/>
</dbReference>
<dbReference type="PANTHER" id="PTHR45663">
    <property type="entry name" value="GEO12009P1"/>
    <property type="match status" value="1"/>
</dbReference>
<comment type="similarity">
    <text evidence="1 8">Belongs to the thioredoxin family.</text>
</comment>
<keyword evidence="5 10" id="KW-1015">Disulfide bond</keyword>
<keyword evidence="14" id="KW-1185">Reference proteome</keyword>
<dbReference type="InterPro" id="IPR036249">
    <property type="entry name" value="Thioredoxin-like_sf"/>
</dbReference>
<evidence type="ECO:0000256" key="1">
    <source>
        <dbReference type="ARBA" id="ARBA00008987"/>
    </source>
</evidence>
<dbReference type="Proteomes" id="UP000069771">
    <property type="component" value="Chromosome"/>
</dbReference>
<dbReference type="NCBIfam" id="TIGR01068">
    <property type="entry name" value="thioredoxin"/>
    <property type="match status" value="1"/>
</dbReference>
<evidence type="ECO:0000256" key="7">
    <source>
        <dbReference type="NCBIfam" id="TIGR01068"/>
    </source>
</evidence>
<evidence type="ECO:0000256" key="2">
    <source>
        <dbReference type="ARBA" id="ARBA00020570"/>
    </source>
</evidence>